<evidence type="ECO:0000313" key="3">
    <source>
        <dbReference type="EMBL" id="KAI5330820.1"/>
    </source>
</evidence>
<gene>
    <name evidence="3" type="ORF">L3X38_020946</name>
</gene>
<keyword evidence="4" id="KW-1185">Reference proteome</keyword>
<reference evidence="3 4" key="1">
    <citation type="journal article" date="2022" name="G3 (Bethesda)">
        <title>Whole-genome sequence and methylome profiling of the almond [Prunus dulcis (Mill.) D.A. Webb] cultivar 'Nonpareil'.</title>
        <authorList>
            <person name="D'Amico-Willman K.M."/>
            <person name="Ouma W.Z."/>
            <person name="Meulia T."/>
            <person name="Sideli G.M."/>
            <person name="Gradziel T.M."/>
            <person name="Fresnedo-Ramirez J."/>
        </authorList>
    </citation>
    <scope>NUCLEOTIDE SEQUENCE [LARGE SCALE GENOMIC DNA]</scope>
    <source>
        <strain evidence="3">Clone GOH B32 T37-40</strain>
    </source>
</reference>
<dbReference type="SMART" id="SM00248">
    <property type="entry name" value="ANK"/>
    <property type="match status" value="6"/>
</dbReference>
<sequence length="712" mass="81303">MDYWKEEEVLKDEEENIASQIEGLSDPYGKAMENDWKGMKQYYKKYPENLICPVTVDKDTALHIAASCCSEKLGEQVLEFLISLLPSYDKKCDALRIQNSHGNNVLHEVAVSGNLEAAKFLVNNFNKPAPVEEITTTRTLPLLELRNNLGESPVYRAAALGHPDLVKFFAHKLEEEYPENPENLRRHFRRNDKKSILHIAVIAQQFETALWLQRKYPFLATKREEKGLTSLQLLSQMPSAFEPEFQQSKWKMLIYHCLPVGDLVTPSHKDNDVVKDDVERCLGSDQPPQSICQKKLAVILEVYTFMWNFLANEIGMIKKIWKDKKNKNSLKELVSLFVKEDHSWQKKSIKVDDKTVDLGEIEKIEENVSNNDGDEKGNGSAVSNKSKKYVYNYTPLLIATITGIAPIVKEILKQHPQAAEHVSDHKEQNILHLAIKHRRREIFKFIKSKPNIKYRLTARIDHKGNSILHQAADRSYYSVATSQKLIGPAMQLQEELRWMLRVKKIVPRHYIMHHNKEGQTAEELFNDQHNKLLELAQQWIKETAASCSTVAVLVATVVFAAAYTVPGGTEPNGLPVYRDSPLFWLFTCMDVLAIACSLSSVAFFLSILSSPLEYPFFCHALPRKLMIGFTLLFVSMAATMLAFGATILLVIRIEKRSTKSLLYSIAFFPVPLFGLLQFPMFQSFKNMYRKITKIFSLLLEFSKGVCGKDKAN</sequence>
<dbReference type="Proteomes" id="UP001054821">
    <property type="component" value="Chromosome 4"/>
</dbReference>
<evidence type="ECO:0000313" key="4">
    <source>
        <dbReference type="Proteomes" id="UP001054821"/>
    </source>
</evidence>
<organism evidence="3 4">
    <name type="scientific">Prunus dulcis</name>
    <name type="common">Almond</name>
    <name type="synonym">Amygdalus dulcis</name>
    <dbReference type="NCBI Taxonomy" id="3755"/>
    <lineage>
        <taxon>Eukaryota</taxon>
        <taxon>Viridiplantae</taxon>
        <taxon>Streptophyta</taxon>
        <taxon>Embryophyta</taxon>
        <taxon>Tracheophyta</taxon>
        <taxon>Spermatophyta</taxon>
        <taxon>Magnoliopsida</taxon>
        <taxon>eudicotyledons</taxon>
        <taxon>Gunneridae</taxon>
        <taxon>Pentapetalae</taxon>
        <taxon>rosids</taxon>
        <taxon>fabids</taxon>
        <taxon>Rosales</taxon>
        <taxon>Rosaceae</taxon>
        <taxon>Amygdaloideae</taxon>
        <taxon>Amygdaleae</taxon>
        <taxon>Prunus</taxon>
    </lineage>
</organism>
<feature type="transmembrane region" description="Helical" evidence="1">
    <location>
        <begin position="583"/>
        <end position="605"/>
    </location>
</feature>
<dbReference type="AlphaFoldDB" id="A0AAD4Z2W1"/>
<keyword evidence="1" id="KW-0472">Membrane</keyword>
<name>A0AAD4Z2W1_PRUDU</name>
<protein>
    <recommendedName>
        <fullName evidence="2">PGG domain-containing protein</fullName>
    </recommendedName>
</protein>
<feature type="transmembrane region" description="Helical" evidence="1">
    <location>
        <begin position="543"/>
        <end position="563"/>
    </location>
</feature>
<feature type="transmembrane region" description="Helical" evidence="1">
    <location>
        <begin position="661"/>
        <end position="681"/>
    </location>
</feature>
<dbReference type="InterPro" id="IPR026961">
    <property type="entry name" value="PGG_dom"/>
</dbReference>
<evidence type="ECO:0000256" key="1">
    <source>
        <dbReference type="SAM" id="Phobius"/>
    </source>
</evidence>
<evidence type="ECO:0000259" key="2">
    <source>
        <dbReference type="Pfam" id="PF13962"/>
    </source>
</evidence>
<dbReference type="InterPro" id="IPR002110">
    <property type="entry name" value="Ankyrin_rpt"/>
</dbReference>
<accession>A0AAD4Z2W1</accession>
<dbReference type="Gene3D" id="1.25.40.20">
    <property type="entry name" value="Ankyrin repeat-containing domain"/>
    <property type="match status" value="2"/>
</dbReference>
<dbReference type="Pfam" id="PF13962">
    <property type="entry name" value="PGG"/>
    <property type="match status" value="1"/>
</dbReference>
<feature type="transmembrane region" description="Helical" evidence="1">
    <location>
        <begin position="625"/>
        <end position="649"/>
    </location>
</feature>
<dbReference type="PANTHER" id="PTHR24177">
    <property type="entry name" value="CASKIN"/>
    <property type="match status" value="1"/>
</dbReference>
<dbReference type="PANTHER" id="PTHR24177:SF215">
    <property type="entry name" value="PGG DOMAIN-CONTAINING PROTEIN"/>
    <property type="match status" value="1"/>
</dbReference>
<dbReference type="InterPro" id="IPR036770">
    <property type="entry name" value="Ankyrin_rpt-contain_sf"/>
</dbReference>
<proteinExistence type="predicted"/>
<keyword evidence="1" id="KW-0812">Transmembrane</keyword>
<feature type="domain" description="PGG" evidence="2">
    <location>
        <begin position="538"/>
        <end position="649"/>
    </location>
</feature>
<dbReference type="EMBL" id="JAJFAZ020000004">
    <property type="protein sequence ID" value="KAI5330820.1"/>
    <property type="molecule type" value="Genomic_DNA"/>
</dbReference>
<dbReference type="SUPFAM" id="SSF48403">
    <property type="entry name" value="Ankyrin repeat"/>
    <property type="match status" value="2"/>
</dbReference>
<dbReference type="GO" id="GO:0016020">
    <property type="term" value="C:membrane"/>
    <property type="evidence" value="ECO:0007669"/>
    <property type="project" value="TreeGrafter"/>
</dbReference>
<keyword evidence="1" id="KW-1133">Transmembrane helix</keyword>
<comment type="caution">
    <text evidence="3">The sequence shown here is derived from an EMBL/GenBank/DDBJ whole genome shotgun (WGS) entry which is preliminary data.</text>
</comment>